<sequence length="230" mass="26089">MGTVLSLVNRYVFVFRPEFRPYMENKRTLLIVVVIHISMYTFVVWLLYATSETADIIRQKAHNDTNGTLDVYFEQSTFIYLGPNKLPSKLFFFVDMIIMIALLLCIFHFIVNVFIYKKTSTTISKTAASLLLSSLVQTFLFIVVLILPIHYALAMTAFEVQDSAFICNVILSLSNVHSTADVICMLCCIVPYRNYCGTLFKSAVKTVKSGSNVWNTAYLFKGASVQPSNY</sequence>
<accession>A0A7E5A2C6</accession>
<feature type="transmembrane region" description="Helical" evidence="1">
    <location>
        <begin position="127"/>
        <end position="153"/>
    </location>
</feature>
<evidence type="ECO:0000313" key="3">
    <source>
        <dbReference type="WBParaSite" id="Pan_g9814.t1"/>
    </source>
</evidence>
<reference evidence="2" key="1">
    <citation type="journal article" date="2013" name="Genetics">
        <title>The draft genome and transcriptome of Panagrellus redivivus are shaped by the harsh demands of a free-living lifestyle.</title>
        <authorList>
            <person name="Srinivasan J."/>
            <person name="Dillman A.R."/>
            <person name="Macchietto M.G."/>
            <person name="Heikkinen L."/>
            <person name="Lakso M."/>
            <person name="Fracchia K.M."/>
            <person name="Antoshechkin I."/>
            <person name="Mortazavi A."/>
            <person name="Wong G."/>
            <person name="Sternberg P.W."/>
        </authorList>
    </citation>
    <scope>NUCLEOTIDE SEQUENCE [LARGE SCALE GENOMIC DNA]</scope>
    <source>
        <strain evidence="2">MT8872</strain>
    </source>
</reference>
<reference evidence="3" key="2">
    <citation type="submission" date="2020-10" db="UniProtKB">
        <authorList>
            <consortium name="WormBaseParasite"/>
        </authorList>
    </citation>
    <scope>IDENTIFICATION</scope>
</reference>
<protein>
    <submittedName>
        <fullName evidence="3">G_PROTEIN_RECEP_F1_2 domain-containing protein</fullName>
    </submittedName>
</protein>
<feature type="transmembrane region" description="Helical" evidence="1">
    <location>
        <begin position="90"/>
        <end position="115"/>
    </location>
</feature>
<evidence type="ECO:0000256" key="1">
    <source>
        <dbReference type="SAM" id="Phobius"/>
    </source>
</evidence>
<dbReference type="WBParaSite" id="Pan_g9814.t1">
    <property type="protein sequence ID" value="Pan_g9814.t1"/>
    <property type="gene ID" value="Pan_g9814"/>
</dbReference>
<dbReference type="Pfam" id="PF10318">
    <property type="entry name" value="7TM_GPCR_Srh"/>
    <property type="match status" value="1"/>
</dbReference>
<name>A0A7E5A2C6_PANRE</name>
<organism evidence="2 3">
    <name type="scientific">Panagrellus redivivus</name>
    <name type="common">Microworm</name>
    <dbReference type="NCBI Taxonomy" id="6233"/>
    <lineage>
        <taxon>Eukaryota</taxon>
        <taxon>Metazoa</taxon>
        <taxon>Ecdysozoa</taxon>
        <taxon>Nematoda</taxon>
        <taxon>Chromadorea</taxon>
        <taxon>Rhabditida</taxon>
        <taxon>Tylenchina</taxon>
        <taxon>Panagrolaimomorpha</taxon>
        <taxon>Panagrolaimoidea</taxon>
        <taxon>Panagrolaimidae</taxon>
        <taxon>Panagrellus</taxon>
    </lineage>
</organism>
<keyword evidence="1" id="KW-0812">Transmembrane</keyword>
<dbReference type="InterPro" id="IPR019422">
    <property type="entry name" value="7TM_GPCR_serpentine_rcpt_Srh"/>
</dbReference>
<keyword evidence="1" id="KW-1133">Transmembrane helix</keyword>
<dbReference type="SUPFAM" id="SSF81321">
    <property type="entry name" value="Family A G protein-coupled receptor-like"/>
    <property type="match status" value="1"/>
</dbReference>
<feature type="transmembrane region" description="Helical" evidence="1">
    <location>
        <begin position="29"/>
        <end position="48"/>
    </location>
</feature>
<evidence type="ECO:0000313" key="2">
    <source>
        <dbReference type="Proteomes" id="UP000492821"/>
    </source>
</evidence>
<keyword evidence="2" id="KW-1185">Reference proteome</keyword>
<dbReference type="Proteomes" id="UP000492821">
    <property type="component" value="Unassembled WGS sequence"/>
</dbReference>
<proteinExistence type="predicted"/>
<dbReference type="AlphaFoldDB" id="A0A7E5A2C6"/>
<keyword evidence="1" id="KW-0472">Membrane</keyword>